<dbReference type="SUPFAM" id="SSF54197">
    <property type="entry name" value="HIT-like"/>
    <property type="match status" value="1"/>
</dbReference>
<keyword evidence="3" id="KW-1185">Reference proteome</keyword>
<name>A0ABM4DEX6_HYDVU</name>
<reference evidence="4" key="1">
    <citation type="submission" date="2025-08" db="UniProtKB">
        <authorList>
            <consortium name="RefSeq"/>
        </authorList>
    </citation>
    <scope>IDENTIFICATION</scope>
</reference>
<dbReference type="RefSeq" id="XP_065672970.1">
    <property type="nucleotide sequence ID" value="XM_065816898.1"/>
</dbReference>
<dbReference type="GeneID" id="100211871"/>
<evidence type="ECO:0000313" key="4">
    <source>
        <dbReference type="RefSeq" id="XP_065672970.1"/>
    </source>
</evidence>
<dbReference type="CDD" id="cd01276">
    <property type="entry name" value="PKCI_related"/>
    <property type="match status" value="1"/>
</dbReference>
<sequence length="174" mass="19302">MGSFSAILRVVKIAIVIGKHTSASANIPFRALYTFRTLMSSEVDQAVLAADARNKYGNHVQADSIFSKILRKEIPAKIFYEDDQCIAFHDVMPQAPVHFLVIPRVPIPTLQDAKQEDCFLLGHLLLVAQKCAQEQGLADDGYRLVINNGKNGAQSVYHLHIHVLGGRQMQWPPG</sequence>
<dbReference type="Gene3D" id="3.30.428.10">
    <property type="entry name" value="HIT-like"/>
    <property type="match status" value="1"/>
</dbReference>
<gene>
    <name evidence="4" type="primary">LOC100211871</name>
</gene>
<feature type="short sequence motif" description="Histidine triad motif" evidence="1">
    <location>
        <begin position="158"/>
        <end position="162"/>
    </location>
</feature>
<dbReference type="InterPro" id="IPR036265">
    <property type="entry name" value="HIT-like_sf"/>
</dbReference>
<evidence type="ECO:0000259" key="2">
    <source>
        <dbReference type="PROSITE" id="PS51084"/>
    </source>
</evidence>
<organism evidence="3 4">
    <name type="scientific">Hydra vulgaris</name>
    <name type="common">Hydra</name>
    <name type="synonym">Hydra attenuata</name>
    <dbReference type="NCBI Taxonomy" id="6087"/>
    <lineage>
        <taxon>Eukaryota</taxon>
        <taxon>Metazoa</taxon>
        <taxon>Cnidaria</taxon>
        <taxon>Hydrozoa</taxon>
        <taxon>Hydroidolina</taxon>
        <taxon>Anthoathecata</taxon>
        <taxon>Aplanulata</taxon>
        <taxon>Hydridae</taxon>
        <taxon>Hydra</taxon>
    </lineage>
</organism>
<dbReference type="PROSITE" id="PS51084">
    <property type="entry name" value="HIT_2"/>
    <property type="match status" value="1"/>
</dbReference>
<dbReference type="InterPro" id="IPR001310">
    <property type="entry name" value="Histidine_triad_HIT"/>
</dbReference>
<dbReference type="PRINTS" id="PR00332">
    <property type="entry name" value="HISTRIAD"/>
</dbReference>
<evidence type="ECO:0000256" key="1">
    <source>
        <dbReference type="PROSITE-ProRule" id="PRU00464"/>
    </source>
</evidence>
<protein>
    <submittedName>
        <fullName evidence="4">Histidine triad nucleotide-binding protein 1 isoform X2</fullName>
    </submittedName>
</protein>
<dbReference type="PROSITE" id="PS00892">
    <property type="entry name" value="HIT_1"/>
    <property type="match status" value="1"/>
</dbReference>
<dbReference type="Pfam" id="PF01230">
    <property type="entry name" value="HIT"/>
    <property type="match status" value="1"/>
</dbReference>
<proteinExistence type="predicted"/>
<dbReference type="InterPro" id="IPR011146">
    <property type="entry name" value="HIT-like"/>
</dbReference>
<dbReference type="Proteomes" id="UP001652625">
    <property type="component" value="Chromosome 13"/>
</dbReference>
<accession>A0ABM4DEX6</accession>
<dbReference type="PANTHER" id="PTHR23089">
    <property type="entry name" value="HISTIDINE TRIAD HIT PROTEIN"/>
    <property type="match status" value="1"/>
</dbReference>
<dbReference type="InterPro" id="IPR019808">
    <property type="entry name" value="Histidine_triad_CS"/>
</dbReference>
<evidence type="ECO:0000313" key="3">
    <source>
        <dbReference type="Proteomes" id="UP001652625"/>
    </source>
</evidence>
<feature type="domain" description="HIT" evidence="2">
    <location>
        <begin position="65"/>
        <end position="174"/>
    </location>
</feature>